<evidence type="ECO:0000256" key="4">
    <source>
        <dbReference type="SAM" id="Phobius"/>
    </source>
</evidence>
<proteinExistence type="inferred from homology"/>
<evidence type="ECO:0000259" key="5">
    <source>
        <dbReference type="Pfam" id="PF00535"/>
    </source>
</evidence>
<sequence length="520" mass="59539">MEIILDVLYIFAAAYTLYFLALSVRNLNDKPFTREKRYSQYEEKDNISVVIYAHNNKKTLANLIREIKSQDYPINNFKVFAILDNCTDGSQELFAGDNFIHVIDVKGVGTIGKDQAISILLEQLSHDELIDSYVFIDADRSISSDFLSTVNAALTNAHVISGETIIDLRNLGPIDKIKAAYQKYHMNFMRKARSLFGLAAQADSGVFIIKQDIVKQLGEVDFKDIDSELKYSLLLSKTRFKCTYNPNIQTIVDTTNYMFRKPRLSKRLALFKNCIPELFKKNFVFTEHALSLIYPNIWLLMIIYAVVLKHSLYYHFMVDFKVVLLTFIILLVGFSLSLINAKLTFKEIGYLCLYPLYSLCHLINNFPLVRMAKNKIKGVEDLPKDTEKMVVDVVVTAGSKDLNCKLEFISEKGLCKIRFIFKNKKFTTSSHIRMIDALQELKMKLDDYGFILRICNCCSYYKPCIDGSTNMLKGFCMSDYPAPSLGEPKNSLIWNTCTNFTPAKLNNIISEMISQGEKQE</sequence>
<dbReference type="Proteomes" id="UP000823928">
    <property type="component" value="Unassembled WGS sequence"/>
</dbReference>
<gene>
    <name evidence="6" type="ORF">IAC10_11765</name>
</gene>
<keyword evidence="2" id="KW-0328">Glycosyltransferase</keyword>
<feature type="transmembrane region" description="Helical" evidence="4">
    <location>
        <begin position="6"/>
        <end position="27"/>
    </location>
</feature>
<name>A0A9D1F1E6_9BACT</name>
<evidence type="ECO:0000313" key="7">
    <source>
        <dbReference type="Proteomes" id="UP000823928"/>
    </source>
</evidence>
<comment type="caution">
    <text evidence="6">The sequence shown here is derived from an EMBL/GenBank/DDBJ whole genome shotgun (WGS) entry which is preliminary data.</text>
</comment>
<keyword evidence="4" id="KW-0472">Membrane</keyword>
<keyword evidence="4" id="KW-1133">Transmembrane helix</keyword>
<evidence type="ECO:0000256" key="2">
    <source>
        <dbReference type="ARBA" id="ARBA00022676"/>
    </source>
</evidence>
<organism evidence="6 7">
    <name type="scientific">Candidatus Scatousia excrementigallinarum</name>
    <dbReference type="NCBI Taxonomy" id="2840935"/>
    <lineage>
        <taxon>Bacteria</taxon>
        <taxon>Candidatus Scatousia</taxon>
    </lineage>
</organism>
<dbReference type="InterPro" id="IPR029044">
    <property type="entry name" value="Nucleotide-diphossugar_trans"/>
</dbReference>
<evidence type="ECO:0000256" key="1">
    <source>
        <dbReference type="ARBA" id="ARBA00006739"/>
    </source>
</evidence>
<dbReference type="PANTHER" id="PTHR43630:SF1">
    <property type="entry name" value="POLY-BETA-1,6-N-ACETYL-D-GLUCOSAMINE SYNTHASE"/>
    <property type="match status" value="1"/>
</dbReference>
<reference evidence="6" key="1">
    <citation type="submission" date="2020-10" db="EMBL/GenBank/DDBJ databases">
        <authorList>
            <person name="Gilroy R."/>
        </authorList>
    </citation>
    <scope>NUCLEOTIDE SEQUENCE</scope>
    <source>
        <strain evidence="6">6276</strain>
    </source>
</reference>
<protein>
    <submittedName>
        <fullName evidence="6">Glycosyltransferase family 2 protein</fullName>
    </submittedName>
</protein>
<comment type="similarity">
    <text evidence="1">Belongs to the glycosyltransferase 2 family.</text>
</comment>
<keyword evidence="3" id="KW-0808">Transferase</keyword>
<feature type="transmembrane region" description="Helical" evidence="4">
    <location>
        <begin position="289"/>
        <end position="308"/>
    </location>
</feature>
<dbReference type="AlphaFoldDB" id="A0A9D1F1E6"/>
<evidence type="ECO:0000313" key="6">
    <source>
        <dbReference type="EMBL" id="HIS37282.1"/>
    </source>
</evidence>
<evidence type="ECO:0000256" key="3">
    <source>
        <dbReference type="ARBA" id="ARBA00022679"/>
    </source>
</evidence>
<feature type="domain" description="Glycosyltransferase 2-like" evidence="5">
    <location>
        <begin position="48"/>
        <end position="217"/>
    </location>
</feature>
<accession>A0A9D1F1E6</accession>
<dbReference type="SUPFAM" id="SSF53448">
    <property type="entry name" value="Nucleotide-diphospho-sugar transferases"/>
    <property type="match status" value="1"/>
</dbReference>
<dbReference type="Gene3D" id="3.90.550.10">
    <property type="entry name" value="Spore Coat Polysaccharide Biosynthesis Protein SpsA, Chain A"/>
    <property type="match status" value="1"/>
</dbReference>
<keyword evidence="4" id="KW-0812">Transmembrane</keyword>
<dbReference type="EMBL" id="DVIU01000234">
    <property type="protein sequence ID" value="HIS37282.1"/>
    <property type="molecule type" value="Genomic_DNA"/>
</dbReference>
<dbReference type="InterPro" id="IPR001173">
    <property type="entry name" value="Glyco_trans_2-like"/>
</dbReference>
<feature type="transmembrane region" description="Helical" evidence="4">
    <location>
        <begin position="320"/>
        <end position="339"/>
    </location>
</feature>
<dbReference type="PANTHER" id="PTHR43630">
    <property type="entry name" value="POLY-BETA-1,6-N-ACETYL-D-GLUCOSAMINE SYNTHASE"/>
    <property type="match status" value="1"/>
</dbReference>
<dbReference type="Pfam" id="PF00535">
    <property type="entry name" value="Glycos_transf_2"/>
    <property type="match status" value="1"/>
</dbReference>
<reference evidence="6" key="2">
    <citation type="journal article" date="2021" name="PeerJ">
        <title>Extensive microbial diversity within the chicken gut microbiome revealed by metagenomics and culture.</title>
        <authorList>
            <person name="Gilroy R."/>
            <person name="Ravi A."/>
            <person name="Getino M."/>
            <person name="Pursley I."/>
            <person name="Horton D.L."/>
            <person name="Alikhan N.F."/>
            <person name="Baker D."/>
            <person name="Gharbi K."/>
            <person name="Hall N."/>
            <person name="Watson M."/>
            <person name="Adriaenssens E.M."/>
            <person name="Foster-Nyarko E."/>
            <person name="Jarju S."/>
            <person name="Secka A."/>
            <person name="Antonio M."/>
            <person name="Oren A."/>
            <person name="Chaudhuri R.R."/>
            <person name="La Ragione R."/>
            <person name="Hildebrand F."/>
            <person name="Pallen M.J."/>
        </authorList>
    </citation>
    <scope>NUCLEOTIDE SEQUENCE</scope>
    <source>
        <strain evidence="6">6276</strain>
    </source>
</reference>
<dbReference type="GO" id="GO:0016757">
    <property type="term" value="F:glycosyltransferase activity"/>
    <property type="evidence" value="ECO:0007669"/>
    <property type="project" value="UniProtKB-KW"/>
</dbReference>